<dbReference type="PANTHER" id="PTHR33702">
    <property type="entry name" value="BNAA09G40010D PROTEIN"/>
    <property type="match status" value="1"/>
</dbReference>
<reference evidence="1 2" key="1">
    <citation type="journal article" date="2022" name="Nat. Plants">
        <title>Genomes of leafy and leafless Platanthera orchids illuminate the evolution of mycoheterotrophy.</title>
        <authorList>
            <person name="Li M.H."/>
            <person name="Liu K.W."/>
            <person name="Li Z."/>
            <person name="Lu H.C."/>
            <person name="Ye Q.L."/>
            <person name="Zhang D."/>
            <person name="Wang J.Y."/>
            <person name="Li Y.F."/>
            <person name="Zhong Z.M."/>
            <person name="Liu X."/>
            <person name="Yu X."/>
            <person name="Liu D.K."/>
            <person name="Tu X.D."/>
            <person name="Liu B."/>
            <person name="Hao Y."/>
            <person name="Liao X.Y."/>
            <person name="Jiang Y.T."/>
            <person name="Sun W.H."/>
            <person name="Chen J."/>
            <person name="Chen Y.Q."/>
            <person name="Ai Y."/>
            <person name="Zhai J.W."/>
            <person name="Wu S.S."/>
            <person name="Zhou Z."/>
            <person name="Hsiao Y.Y."/>
            <person name="Wu W.L."/>
            <person name="Chen Y.Y."/>
            <person name="Lin Y.F."/>
            <person name="Hsu J.L."/>
            <person name="Li C.Y."/>
            <person name="Wang Z.W."/>
            <person name="Zhao X."/>
            <person name="Zhong W.Y."/>
            <person name="Ma X.K."/>
            <person name="Ma L."/>
            <person name="Huang J."/>
            <person name="Chen G.Z."/>
            <person name="Huang M.Z."/>
            <person name="Huang L."/>
            <person name="Peng D.H."/>
            <person name="Luo Y.B."/>
            <person name="Zou S.Q."/>
            <person name="Chen S.P."/>
            <person name="Lan S."/>
            <person name="Tsai W.C."/>
            <person name="Van de Peer Y."/>
            <person name="Liu Z.J."/>
        </authorList>
    </citation>
    <scope>NUCLEOTIDE SEQUENCE [LARGE SCALE GENOMIC DNA]</scope>
    <source>
        <strain evidence="1">Lor287</strain>
    </source>
</reference>
<dbReference type="PANTHER" id="PTHR33702:SF25">
    <property type="entry name" value="OS05G0575200 PROTEIN"/>
    <property type="match status" value="1"/>
</dbReference>
<dbReference type="AlphaFoldDB" id="A0AAP0BNK4"/>
<sequence length="124" mass="13757">MAATFNCLNPYWRRRSYQRLEDLQATRKNIAVVRLGGGRNKSSWPQLRVVSTPKKVLVRIRDAYLDAMLLLSGGGGGGAATNKSGGGGPVWDRRIPRARQASSRGVDFEKRIMLHLYSSVIATR</sequence>
<evidence type="ECO:0000313" key="1">
    <source>
        <dbReference type="EMBL" id="KAK8944508.1"/>
    </source>
</evidence>
<proteinExistence type="predicted"/>
<gene>
    <name evidence="1" type="ORF">KSP39_PZI008394</name>
</gene>
<comment type="caution">
    <text evidence="1">The sequence shown here is derived from an EMBL/GenBank/DDBJ whole genome shotgun (WGS) entry which is preliminary data.</text>
</comment>
<organism evidence="1 2">
    <name type="scientific">Platanthera zijinensis</name>
    <dbReference type="NCBI Taxonomy" id="2320716"/>
    <lineage>
        <taxon>Eukaryota</taxon>
        <taxon>Viridiplantae</taxon>
        <taxon>Streptophyta</taxon>
        <taxon>Embryophyta</taxon>
        <taxon>Tracheophyta</taxon>
        <taxon>Spermatophyta</taxon>
        <taxon>Magnoliopsida</taxon>
        <taxon>Liliopsida</taxon>
        <taxon>Asparagales</taxon>
        <taxon>Orchidaceae</taxon>
        <taxon>Orchidoideae</taxon>
        <taxon>Orchideae</taxon>
        <taxon>Orchidinae</taxon>
        <taxon>Platanthera</taxon>
    </lineage>
</organism>
<accession>A0AAP0BNK4</accession>
<dbReference type="EMBL" id="JBBWWQ010000006">
    <property type="protein sequence ID" value="KAK8944508.1"/>
    <property type="molecule type" value="Genomic_DNA"/>
</dbReference>
<keyword evidence="2" id="KW-1185">Reference proteome</keyword>
<evidence type="ECO:0000313" key="2">
    <source>
        <dbReference type="Proteomes" id="UP001418222"/>
    </source>
</evidence>
<name>A0AAP0BNK4_9ASPA</name>
<protein>
    <submittedName>
        <fullName evidence="1">Uncharacterized protein</fullName>
    </submittedName>
</protein>
<dbReference type="Proteomes" id="UP001418222">
    <property type="component" value="Unassembled WGS sequence"/>
</dbReference>